<dbReference type="EMBL" id="ARYM01000032">
    <property type="protein sequence ID" value="KCZ96820.1"/>
    <property type="molecule type" value="Genomic_DNA"/>
</dbReference>
<dbReference type="Proteomes" id="UP000027100">
    <property type="component" value="Unassembled WGS sequence"/>
</dbReference>
<dbReference type="InterPro" id="IPR006015">
    <property type="entry name" value="Universal_stress_UspA"/>
</dbReference>
<comment type="caution">
    <text evidence="3">The sequence shown here is derived from an EMBL/GenBank/DDBJ whole genome shotgun (WGS) entry which is preliminary data.</text>
</comment>
<evidence type="ECO:0000259" key="2">
    <source>
        <dbReference type="Pfam" id="PF00582"/>
    </source>
</evidence>
<dbReference type="PATRIC" id="fig|1280954.3.peg.3600"/>
<dbReference type="PANTHER" id="PTHR46268">
    <property type="entry name" value="STRESS RESPONSE PROTEIN NHAX"/>
    <property type="match status" value="1"/>
</dbReference>
<evidence type="ECO:0000313" key="4">
    <source>
        <dbReference type="Proteomes" id="UP000027100"/>
    </source>
</evidence>
<evidence type="ECO:0000256" key="1">
    <source>
        <dbReference type="ARBA" id="ARBA00008791"/>
    </source>
</evidence>
<comment type="similarity">
    <text evidence="1">Belongs to the universal stress protein A family.</text>
</comment>
<dbReference type="eggNOG" id="COG0589">
    <property type="taxonomic scope" value="Bacteria"/>
</dbReference>
<protein>
    <submittedName>
        <fullName evidence="3">UspA domain-containing protein</fullName>
    </submittedName>
</protein>
<dbReference type="Pfam" id="PF00582">
    <property type="entry name" value="Usp"/>
    <property type="match status" value="1"/>
</dbReference>
<reference evidence="3 4" key="1">
    <citation type="journal article" date="2014" name="Antonie Van Leeuwenhoek">
        <title>Hyphomonas beringensis sp. nov. and Hyphomonas chukchiensis sp. nov., isolated from surface seawater of the Bering Sea and Chukchi Sea.</title>
        <authorList>
            <person name="Li C."/>
            <person name="Lai Q."/>
            <person name="Li G."/>
            <person name="Dong C."/>
            <person name="Wang J."/>
            <person name="Liao Y."/>
            <person name="Shao Z."/>
        </authorList>
    </citation>
    <scope>NUCLEOTIDE SEQUENCE [LARGE SCALE GENOMIC DNA]</scope>
    <source>
        <strain evidence="3 4">PS728</strain>
    </source>
</reference>
<keyword evidence="4" id="KW-1185">Reference proteome</keyword>
<dbReference type="PANTHER" id="PTHR46268:SF15">
    <property type="entry name" value="UNIVERSAL STRESS PROTEIN HP_0031"/>
    <property type="match status" value="1"/>
</dbReference>
<proteinExistence type="inferred from homology"/>
<dbReference type="STRING" id="1280954.HPO_17878"/>
<dbReference type="AlphaFoldDB" id="A0A062V4K0"/>
<evidence type="ECO:0000313" key="3">
    <source>
        <dbReference type="EMBL" id="KCZ96820.1"/>
    </source>
</evidence>
<dbReference type="InterPro" id="IPR006016">
    <property type="entry name" value="UspA"/>
</dbReference>
<dbReference type="PRINTS" id="PR01438">
    <property type="entry name" value="UNVRSLSTRESS"/>
</dbReference>
<feature type="domain" description="UspA" evidence="2">
    <location>
        <begin position="154"/>
        <end position="276"/>
    </location>
</feature>
<gene>
    <name evidence="3" type="ORF">HPO_17878</name>
</gene>
<dbReference type="SUPFAM" id="SSF52402">
    <property type="entry name" value="Adenine nucleotide alpha hydrolases-like"/>
    <property type="match status" value="2"/>
</dbReference>
<sequence>MQLKDIAICVASAQEDAGALDLAQALAAKTGAHVACSAIGIMPAPILYNEFGMGAAYVEQLNQDKELIDRFWADLQKTLDKKDLRCELRRHRTYGTNLESLVATIARHADLTIIRAPAKDILQPHAQMIEAALLGSGRPVMVAPVEWKSGPVGKRIVVGWDASREAARAVHDALLVADEGAEITVVTVDAKAGSLDHGDAPGLDIAAHLARHGHKVTLRNEGSLGRSAHEVILQVAMDKNADMIVLGGYRHARLQQALFGGMTRSMLRDVKLPLLLSH</sequence>
<dbReference type="OrthoDB" id="9804721at2"/>
<accession>A0A062V4K0</accession>
<organism evidence="3 4">
    <name type="scientific">Hyphomonas polymorpha PS728</name>
    <dbReference type="NCBI Taxonomy" id="1280954"/>
    <lineage>
        <taxon>Bacteria</taxon>
        <taxon>Pseudomonadati</taxon>
        <taxon>Pseudomonadota</taxon>
        <taxon>Alphaproteobacteria</taxon>
        <taxon>Hyphomonadales</taxon>
        <taxon>Hyphomonadaceae</taxon>
        <taxon>Hyphomonas</taxon>
    </lineage>
</organism>
<dbReference type="CDD" id="cd00293">
    <property type="entry name" value="USP-like"/>
    <property type="match status" value="1"/>
</dbReference>
<dbReference type="RefSeq" id="WP_051612793.1">
    <property type="nucleotide sequence ID" value="NZ_ARYM01000032.1"/>
</dbReference>
<name>A0A062V4K0_9PROT</name>
<dbReference type="Gene3D" id="3.40.50.12370">
    <property type="match status" value="1"/>
</dbReference>